<keyword evidence="3" id="KW-1185">Reference proteome</keyword>
<dbReference type="AlphaFoldDB" id="A0A919AWK3"/>
<name>A0A919AWK3_9PROT</name>
<reference evidence="2" key="2">
    <citation type="submission" date="2020-09" db="EMBL/GenBank/DDBJ databases">
        <authorList>
            <person name="Sun Q."/>
            <person name="Kim S."/>
        </authorList>
    </citation>
    <scope>NUCLEOTIDE SEQUENCE</scope>
    <source>
        <strain evidence="2">KCTC 42590</strain>
    </source>
</reference>
<dbReference type="InterPro" id="IPR054193">
    <property type="entry name" value="DUF6898"/>
</dbReference>
<reference evidence="2" key="1">
    <citation type="journal article" date="2014" name="Int. J. Syst. Evol. Microbiol.">
        <title>Complete genome sequence of Corynebacterium casei LMG S-19264T (=DSM 44701T), isolated from a smear-ripened cheese.</title>
        <authorList>
            <consortium name="US DOE Joint Genome Institute (JGI-PGF)"/>
            <person name="Walter F."/>
            <person name="Albersmeier A."/>
            <person name="Kalinowski J."/>
            <person name="Ruckert C."/>
        </authorList>
    </citation>
    <scope>NUCLEOTIDE SEQUENCE</scope>
    <source>
        <strain evidence="2">KCTC 42590</strain>
    </source>
</reference>
<evidence type="ECO:0000313" key="3">
    <source>
        <dbReference type="Proteomes" id="UP000630923"/>
    </source>
</evidence>
<organism evidence="2 3">
    <name type="scientific">Kordiimonas sediminis</name>
    <dbReference type="NCBI Taxonomy" id="1735581"/>
    <lineage>
        <taxon>Bacteria</taxon>
        <taxon>Pseudomonadati</taxon>
        <taxon>Pseudomonadota</taxon>
        <taxon>Alphaproteobacteria</taxon>
        <taxon>Kordiimonadales</taxon>
        <taxon>Kordiimonadaceae</taxon>
        <taxon>Kordiimonas</taxon>
    </lineage>
</organism>
<feature type="domain" description="DUF6898" evidence="1">
    <location>
        <begin position="6"/>
        <end position="60"/>
    </location>
</feature>
<dbReference type="Proteomes" id="UP000630923">
    <property type="component" value="Unassembled WGS sequence"/>
</dbReference>
<sequence>MASTPQDVIIEFITIGNAVKVTAVCTVTGREVSIVGDPKASKKELENLAVRKLAYVLQKDAEKNAPSGGKGILA</sequence>
<dbReference type="RefSeq" id="WP_191253534.1">
    <property type="nucleotide sequence ID" value="NZ_BNCI01000002.1"/>
</dbReference>
<dbReference type="Pfam" id="PF21839">
    <property type="entry name" value="DUF6898"/>
    <property type="match status" value="1"/>
</dbReference>
<proteinExistence type="predicted"/>
<protein>
    <recommendedName>
        <fullName evidence="1">DUF6898 domain-containing protein</fullName>
    </recommendedName>
</protein>
<comment type="caution">
    <text evidence="2">The sequence shown here is derived from an EMBL/GenBank/DDBJ whole genome shotgun (WGS) entry which is preliminary data.</text>
</comment>
<evidence type="ECO:0000259" key="1">
    <source>
        <dbReference type="Pfam" id="PF21839"/>
    </source>
</evidence>
<accession>A0A919AWK3</accession>
<gene>
    <name evidence="2" type="ORF">GCM10017044_25530</name>
</gene>
<dbReference type="EMBL" id="BNCI01000002">
    <property type="protein sequence ID" value="GHF29174.1"/>
    <property type="molecule type" value="Genomic_DNA"/>
</dbReference>
<evidence type="ECO:0000313" key="2">
    <source>
        <dbReference type="EMBL" id="GHF29174.1"/>
    </source>
</evidence>